<keyword evidence="9" id="KW-0547">Nucleotide-binding</keyword>
<dbReference type="PANTHER" id="PTHR43711:SF1">
    <property type="entry name" value="HISTIDINE KINASE 1"/>
    <property type="match status" value="1"/>
</dbReference>
<dbReference type="InterPro" id="IPR036890">
    <property type="entry name" value="HATPase_C_sf"/>
</dbReference>
<dbReference type="CDD" id="cd00075">
    <property type="entry name" value="HATPase"/>
    <property type="match status" value="1"/>
</dbReference>
<comment type="catalytic activity">
    <reaction evidence="1">
        <text>ATP + protein L-histidine = ADP + protein N-phospho-L-histidine.</text>
        <dbReference type="EC" id="2.7.13.3"/>
    </reaction>
</comment>
<dbReference type="GO" id="GO:0000155">
    <property type="term" value="F:phosphorelay sensor kinase activity"/>
    <property type="evidence" value="ECO:0007669"/>
    <property type="project" value="InterPro"/>
</dbReference>
<evidence type="ECO:0000256" key="3">
    <source>
        <dbReference type="ARBA" id="ARBA00022553"/>
    </source>
</evidence>
<dbReference type="Pfam" id="PF00512">
    <property type="entry name" value="HisKA"/>
    <property type="match status" value="1"/>
</dbReference>
<organism evidence="9 10">
    <name type="scientific">Ectorhizobium quercum</name>
    <dbReference type="NCBI Taxonomy" id="2965071"/>
    <lineage>
        <taxon>Bacteria</taxon>
        <taxon>Pseudomonadati</taxon>
        <taxon>Pseudomonadota</taxon>
        <taxon>Alphaproteobacteria</taxon>
        <taxon>Hyphomicrobiales</taxon>
        <taxon>Rhizobiaceae</taxon>
        <taxon>Ectorhizobium</taxon>
    </lineage>
</organism>
<dbReference type="GO" id="GO:0005524">
    <property type="term" value="F:ATP binding"/>
    <property type="evidence" value="ECO:0007669"/>
    <property type="project" value="UniProtKB-KW"/>
</dbReference>
<evidence type="ECO:0000313" key="9">
    <source>
        <dbReference type="EMBL" id="MCX8998146.1"/>
    </source>
</evidence>
<proteinExistence type="predicted"/>
<dbReference type="Pfam" id="PF02518">
    <property type="entry name" value="HATPase_c"/>
    <property type="match status" value="1"/>
</dbReference>
<dbReference type="FunFam" id="3.30.565.10:FF:000006">
    <property type="entry name" value="Sensor histidine kinase WalK"/>
    <property type="match status" value="1"/>
</dbReference>
<dbReference type="RefSeq" id="WP_306411933.1">
    <property type="nucleotide sequence ID" value="NZ_JANFPI010000004.1"/>
</dbReference>
<accession>A0AAE3N1F2</accession>
<dbReference type="PANTHER" id="PTHR43711">
    <property type="entry name" value="TWO-COMPONENT HISTIDINE KINASE"/>
    <property type="match status" value="1"/>
</dbReference>
<evidence type="ECO:0000259" key="8">
    <source>
        <dbReference type="PROSITE" id="PS50109"/>
    </source>
</evidence>
<dbReference type="Proteomes" id="UP001208771">
    <property type="component" value="Unassembled WGS sequence"/>
</dbReference>
<dbReference type="SUPFAM" id="SSF55874">
    <property type="entry name" value="ATPase domain of HSP90 chaperone/DNA topoisomerase II/histidine kinase"/>
    <property type="match status" value="1"/>
</dbReference>
<evidence type="ECO:0000256" key="1">
    <source>
        <dbReference type="ARBA" id="ARBA00000085"/>
    </source>
</evidence>
<keyword evidence="6" id="KW-0902">Two-component regulatory system</keyword>
<dbReference type="InterPro" id="IPR036097">
    <property type="entry name" value="HisK_dim/P_sf"/>
</dbReference>
<sequence length="461" mass="51394">MTSSPLYRLTGFVIIGFIVLFGYSFQQLMQFQYAVRMEIGENMLWSLTQAEREARKLGDAVLELAYEGGSVDVLSERLDILHSRITLLNEGPQRTYFTRIGLWPALERNTRALEEVNVLVEQAVETGRIEPHGVRTILMPMMDDFGRLANRAMLVEREEAGERRDQQSSALNLVIMAVAGLMLTGSFLIWRLIVNTRTAISSGAALAEHKVRLEAMVEERTAALSSALEKEKNISEIYRSFITTVSHQFRTPLSIIDMVAQSFIRRPGAFPPEAVAEKAQRIRNACLRLMRMLESTTNAARLDGGAVPVDLTDNDLGHIVESACAYQRELQPERHILLSFEDGDFPCRADAALIEQVLLNLLSNATKYSPEDTEVRVRVFANAGHVFCSVADRGIGIPEEDREKIFTRFFRAGNAANIPGTGLGLNLSRAIAVLHGGMLEFRPVEGGGTEFILTLPRRGER</sequence>
<evidence type="ECO:0000313" key="10">
    <source>
        <dbReference type="Proteomes" id="UP001208771"/>
    </source>
</evidence>
<dbReference type="EMBL" id="JANFPI010000004">
    <property type="protein sequence ID" value="MCX8998146.1"/>
    <property type="molecule type" value="Genomic_DNA"/>
</dbReference>
<keyword evidence="3" id="KW-0597">Phosphoprotein</keyword>
<keyword evidence="9" id="KW-0067">ATP-binding</keyword>
<keyword evidence="5" id="KW-0418">Kinase</keyword>
<dbReference type="InterPro" id="IPR005467">
    <property type="entry name" value="His_kinase_dom"/>
</dbReference>
<dbReference type="InterPro" id="IPR050736">
    <property type="entry name" value="Sensor_HK_Regulatory"/>
</dbReference>
<reference evidence="9" key="1">
    <citation type="submission" date="2022-07" db="EMBL/GenBank/DDBJ databases">
        <title>Ectorhizobium quercum gen.nov., sp. nov.</title>
        <authorList>
            <person name="Ma T."/>
            <person name="Li Y."/>
        </authorList>
    </citation>
    <scope>NUCLEOTIDE SEQUENCE</scope>
    <source>
        <strain evidence="9">BDR2-2</strain>
    </source>
</reference>
<dbReference type="Gene3D" id="1.10.287.130">
    <property type="match status" value="1"/>
</dbReference>
<dbReference type="InterPro" id="IPR003661">
    <property type="entry name" value="HisK_dim/P_dom"/>
</dbReference>
<dbReference type="SMART" id="SM00388">
    <property type="entry name" value="HisKA"/>
    <property type="match status" value="1"/>
</dbReference>
<keyword evidence="7" id="KW-0472">Membrane</keyword>
<dbReference type="PRINTS" id="PR00344">
    <property type="entry name" value="BCTRLSENSOR"/>
</dbReference>
<keyword evidence="7" id="KW-0812">Transmembrane</keyword>
<dbReference type="Gene3D" id="3.30.565.10">
    <property type="entry name" value="Histidine kinase-like ATPase, C-terminal domain"/>
    <property type="match status" value="1"/>
</dbReference>
<dbReference type="AlphaFoldDB" id="A0AAE3N1F2"/>
<evidence type="ECO:0000256" key="7">
    <source>
        <dbReference type="SAM" id="Phobius"/>
    </source>
</evidence>
<feature type="domain" description="Histidine kinase" evidence="8">
    <location>
        <begin position="244"/>
        <end position="459"/>
    </location>
</feature>
<evidence type="ECO:0000256" key="6">
    <source>
        <dbReference type="ARBA" id="ARBA00023012"/>
    </source>
</evidence>
<dbReference type="PROSITE" id="PS50109">
    <property type="entry name" value="HIS_KIN"/>
    <property type="match status" value="1"/>
</dbReference>
<protein>
    <recommendedName>
        <fullName evidence="2">histidine kinase</fullName>
        <ecNumber evidence="2">2.7.13.3</ecNumber>
    </recommendedName>
</protein>
<keyword evidence="7" id="KW-1133">Transmembrane helix</keyword>
<feature type="transmembrane region" description="Helical" evidence="7">
    <location>
        <begin position="170"/>
        <end position="193"/>
    </location>
</feature>
<dbReference type="InterPro" id="IPR003594">
    <property type="entry name" value="HATPase_dom"/>
</dbReference>
<dbReference type="EC" id="2.7.13.3" evidence="2"/>
<gene>
    <name evidence="9" type="ORF">NOF55_13625</name>
</gene>
<evidence type="ECO:0000256" key="4">
    <source>
        <dbReference type="ARBA" id="ARBA00022679"/>
    </source>
</evidence>
<dbReference type="CDD" id="cd00082">
    <property type="entry name" value="HisKA"/>
    <property type="match status" value="1"/>
</dbReference>
<dbReference type="SMART" id="SM00387">
    <property type="entry name" value="HATPase_c"/>
    <property type="match status" value="1"/>
</dbReference>
<evidence type="ECO:0000256" key="5">
    <source>
        <dbReference type="ARBA" id="ARBA00022777"/>
    </source>
</evidence>
<comment type="caution">
    <text evidence="9">The sequence shown here is derived from an EMBL/GenBank/DDBJ whole genome shotgun (WGS) entry which is preliminary data.</text>
</comment>
<feature type="transmembrane region" description="Helical" evidence="7">
    <location>
        <begin position="6"/>
        <end position="25"/>
    </location>
</feature>
<evidence type="ECO:0000256" key="2">
    <source>
        <dbReference type="ARBA" id="ARBA00012438"/>
    </source>
</evidence>
<dbReference type="SUPFAM" id="SSF47384">
    <property type="entry name" value="Homodimeric domain of signal transducing histidine kinase"/>
    <property type="match status" value="1"/>
</dbReference>
<name>A0AAE3N1F2_9HYPH</name>
<keyword evidence="4" id="KW-0808">Transferase</keyword>
<keyword evidence="10" id="KW-1185">Reference proteome</keyword>
<dbReference type="InterPro" id="IPR004358">
    <property type="entry name" value="Sig_transdc_His_kin-like_C"/>
</dbReference>